<dbReference type="PANTHER" id="PTHR12215:SF10">
    <property type="entry name" value="L-AMINOADIPATE-SEMIALDEHYDE DEHYDROGENASE-PHOSPHOPANTETHEINYL TRANSFERASE"/>
    <property type="match status" value="1"/>
</dbReference>
<dbReference type="InterPro" id="IPR037143">
    <property type="entry name" value="4-PPantetheinyl_Trfase_dom_sf"/>
</dbReference>
<evidence type="ECO:0000256" key="1">
    <source>
        <dbReference type="ARBA" id="ARBA00010990"/>
    </source>
</evidence>
<reference evidence="5" key="1">
    <citation type="journal article" date="2019" name="Int. J. Syst. Evol. Microbiol.">
        <title>The Global Catalogue of Microorganisms (GCM) 10K type strain sequencing project: providing services to taxonomists for standard genome sequencing and annotation.</title>
        <authorList>
            <consortium name="The Broad Institute Genomics Platform"/>
            <consortium name="The Broad Institute Genome Sequencing Center for Infectious Disease"/>
            <person name="Wu L."/>
            <person name="Ma J."/>
        </authorList>
    </citation>
    <scope>NUCLEOTIDE SEQUENCE [LARGE SCALE GENOMIC DNA]</scope>
    <source>
        <strain evidence="5">CCUG 55491</strain>
    </source>
</reference>
<keyword evidence="2 4" id="KW-0808">Transferase</keyword>
<dbReference type="EMBL" id="JBHTIH010000002">
    <property type="protein sequence ID" value="MFD0737890.1"/>
    <property type="molecule type" value="Genomic_DNA"/>
</dbReference>
<evidence type="ECO:0000259" key="3">
    <source>
        <dbReference type="Pfam" id="PF01648"/>
    </source>
</evidence>
<feature type="domain" description="4'-phosphopantetheinyl transferase" evidence="3">
    <location>
        <begin position="120"/>
        <end position="189"/>
    </location>
</feature>
<dbReference type="InterPro" id="IPR008278">
    <property type="entry name" value="4-PPantetheinyl_Trfase_dom"/>
</dbReference>
<organism evidence="4 5">
    <name type="scientific">Lysobacter koreensis</name>
    <dbReference type="NCBI Taxonomy" id="266122"/>
    <lineage>
        <taxon>Bacteria</taxon>
        <taxon>Pseudomonadati</taxon>
        <taxon>Pseudomonadota</taxon>
        <taxon>Gammaproteobacteria</taxon>
        <taxon>Lysobacterales</taxon>
        <taxon>Lysobacteraceae</taxon>
        <taxon>Lysobacter</taxon>
    </lineage>
</organism>
<sequence>MDLDAAFAAASRDVLSPRRITVALMEVGAWHPWRQDAHALLDAAETARVQRRRDPAQRDALALAYAWHRLLLARLLGLDPADVPLQRDARGCPRLAGDLAHTSLSHADGVVAVAMTTSGPVGVDIELATRAAVMAEIARCVCHRSESEHFAALMGPARATAFLALWVRKEAVLKAAGVGLEVAMETFAAPEHDALPLPGARSAVVQVRMLEAGPSCVAAVAGPAGVAVSCNWLRPPAARGVGGPAHWGRIADPLHLSAAEAA</sequence>
<comment type="caution">
    <text evidence="4">The sequence shown here is derived from an EMBL/GenBank/DDBJ whole genome shotgun (WGS) entry which is preliminary data.</text>
</comment>
<dbReference type="Proteomes" id="UP001597090">
    <property type="component" value="Unassembled WGS sequence"/>
</dbReference>
<gene>
    <name evidence="4" type="ORF">ACFQZQ_01115</name>
</gene>
<dbReference type="SUPFAM" id="SSF56214">
    <property type="entry name" value="4'-phosphopantetheinyl transferase"/>
    <property type="match status" value="2"/>
</dbReference>
<dbReference type="PANTHER" id="PTHR12215">
    <property type="entry name" value="PHOSPHOPANTETHEINE TRANSFERASE"/>
    <property type="match status" value="1"/>
</dbReference>
<accession>A0ABW2YJP4</accession>
<keyword evidence="5" id="KW-1185">Reference proteome</keyword>
<dbReference type="Pfam" id="PF01648">
    <property type="entry name" value="ACPS"/>
    <property type="match status" value="1"/>
</dbReference>
<dbReference type="RefSeq" id="WP_386810847.1">
    <property type="nucleotide sequence ID" value="NZ_JBHTIH010000002.1"/>
</dbReference>
<comment type="similarity">
    <text evidence="1">Belongs to the P-Pant transferase superfamily. Gsp/Sfp/HetI/AcpT family.</text>
</comment>
<evidence type="ECO:0000313" key="5">
    <source>
        <dbReference type="Proteomes" id="UP001597090"/>
    </source>
</evidence>
<dbReference type="InterPro" id="IPR050559">
    <property type="entry name" value="P-Pant_transferase_sf"/>
</dbReference>
<protein>
    <submittedName>
        <fullName evidence="4">4'-phosphopantetheinyl transferase family protein</fullName>
    </submittedName>
</protein>
<dbReference type="GO" id="GO:0016740">
    <property type="term" value="F:transferase activity"/>
    <property type="evidence" value="ECO:0007669"/>
    <property type="project" value="UniProtKB-KW"/>
</dbReference>
<dbReference type="Gene3D" id="3.90.470.20">
    <property type="entry name" value="4'-phosphopantetheinyl transferase domain"/>
    <property type="match status" value="1"/>
</dbReference>
<evidence type="ECO:0000256" key="2">
    <source>
        <dbReference type="ARBA" id="ARBA00022679"/>
    </source>
</evidence>
<proteinExistence type="inferred from homology"/>
<name>A0ABW2YJP4_9GAMM</name>
<evidence type="ECO:0000313" key="4">
    <source>
        <dbReference type="EMBL" id="MFD0737890.1"/>
    </source>
</evidence>